<dbReference type="EMBL" id="CM037617">
    <property type="protein sequence ID" value="KAH8004317.1"/>
    <property type="molecule type" value="Genomic_DNA"/>
</dbReference>
<name>A0ACB8FGE2_9SAUR</name>
<organism evidence="1 2">
    <name type="scientific">Sphaerodactylus townsendi</name>
    <dbReference type="NCBI Taxonomy" id="933632"/>
    <lineage>
        <taxon>Eukaryota</taxon>
        <taxon>Metazoa</taxon>
        <taxon>Chordata</taxon>
        <taxon>Craniata</taxon>
        <taxon>Vertebrata</taxon>
        <taxon>Euteleostomi</taxon>
        <taxon>Lepidosauria</taxon>
        <taxon>Squamata</taxon>
        <taxon>Bifurcata</taxon>
        <taxon>Gekkota</taxon>
        <taxon>Sphaerodactylidae</taxon>
        <taxon>Sphaerodactylus</taxon>
    </lineage>
</organism>
<comment type="caution">
    <text evidence="1">The sequence shown here is derived from an EMBL/GenBank/DDBJ whole genome shotgun (WGS) entry which is preliminary data.</text>
</comment>
<evidence type="ECO:0000313" key="2">
    <source>
        <dbReference type="Proteomes" id="UP000827872"/>
    </source>
</evidence>
<reference evidence="1" key="1">
    <citation type="submission" date="2021-08" db="EMBL/GenBank/DDBJ databases">
        <title>The first chromosome-level gecko genome reveals the dynamic sex chromosomes of Neotropical dwarf geckos (Sphaerodactylidae: Sphaerodactylus).</title>
        <authorList>
            <person name="Pinto B.J."/>
            <person name="Keating S.E."/>
            <person name="Gamble T."/>
        </authorList>
    </citation>
    <scope>NUCLEOTIDE SEQUENCE</scope>
    <source>
        <strain evidence="1">TG3544</strain>
    </source>
</reference>
<sequence length="131" mass="15712">MEKELEGLQEHIMARSVPCDTELQELMHQIDIMVNNRKREWEKKMEALEVRMTIKDQELANTQSRLDQKGQEVGLLKQKLDSLHKTEYEMVQNYNIELQGLKAQFVHELLAFILLKSWQLFHVDVFLYFFM</sequence>
<dbReference type="Proteomes" id="UP000827872">
    <property type="component" value="Linkage Group LG04"/>
</dbReference>
<keyword evidence="2" id="KW-1185">Reference proteome</keyword>
<evidence type="ECO:0000313" key="1">
    <source>
        <dbReference type="EMBL" id="KAH8004317.1"/>
    </source>
</evidence>
<accession>A0ACB8FGE2</accession>
<proteinExistence type="predicted"/>
<protein>
    <submittedName>
        <fullName evidence="1">Deuterosome assembly protein 1</fullName>
    </submittedName>
</protein>
<gene>
    <name evidence="1" type="primary">DEUP1</name>
    <name evidence="1" type="ORF">K3G42_007966</name>
</gene>